<keyword evidence="3" id="KW-1185">Reference proteome</keyword>
<evidence type="ECO:0000313" key="2">
    <source>
        <dbReference type="EMBL" id="MEQ2299651.1"/>
    </source>
</evidence>
<feature type="compositionally biased region" description="Basic and acidic residues" evidence="1">
    <location>
        <begin position="8"/>
        <end position="17"/>
    </location>
</feature>
<evidence type="ECO:0000256" key="1">
    <source>
        <dbReference type="SAM" id="MobiDB-lite"/>
    </source>
</evidence>
<gene>
    <name evidence="2" type="ORF">AMECASPLE_017363</name>
</gene>
<organism evidence="2 3">
    <name type="scientific">Ameca splendens</name>
    <dbReference type="NCBI Taxonomy" id="208324"/>
    <lineage>
        <taxon>Eukaryota</taxon>
        <taxon>Metazoa</taxon>
        <taxon>Chordata</taxon>
        <taxon>Craniata</taxon>
        <taxon>Vertebrata</taxon>
        <taxon>Euteleostomi</taxon>
        <taxon>Actinopterygii</taxon>
        <taxon>Neopterygii</taxon>
        <taxon>Teleostei</taxon>
        <taxon>Neoteleostei</taxon>
        <taxon>Acanthomorphata</taxon>
        <taxon>Ovalentaria</taxon>
        <taxon>Atherinomorphae</taxon>
        <taxon>Cyprinodontiformes</taxon>
        <taxon>Goodeidae</taxon>
        <taxon>Ameca</taxon>
    </lineage>
</organism>
<dbReference type="Proteomes" id="UP001469553">
    <property type="component" value="Unassembled WGS sequence"/>
</dbReference>
<sequence length="116" mass="13190">MWGGGKKSRSEERELHADAPSLPPSTALMTFLHTYTRMHEANKRASQTHTRTHRPKNEGDLQQLGVSADRQDLCPWLQGAKMDRQRGSHRAPVFLIVPTELAYLGWRGLMESKLAR</sequence>
<proteinExistence type="predicted"/>
<name>A0ABV0Z0R8_9TELE</name>
<evidence type="ECO:0000313" key="3">
    <source>
        <dbReference type="Proteomes" id="UP001469553"/>
    </source>
</evidence>
<feature type="region of interest" description="Disordered" evidence="1">
    <location>
        <begin position="1"/>
        <end position="26"/>
    </location>
</feature>
<reference evidence="2 3" key="1">
    <citation type="submission" date="2021-06" db="EMBL/GenBank/DDBJ databases">
        <authorList>
            <person name="Palmer J.M."/>
        </authorList>
    </citation>
    <scope>NUCLEOTIDE SEQUENCE [LARGE SCALE GENOMIC DNA]</scope>
    <source>
        <strain evidence="2 3">AS_MEX2019</strain>
        <tissue evidence="2">Muscle</tissue>
    </source>
</reference>
<feature type="region of interest" description="Disordered" evidence="1">
    <location>
        <begin position="40"/>
        <end position="65"/>
    </location>
</feature>
<protein>
    <submittedName>
        <fullName evidence="2">Uncharacterized protein</fullName>
    </submittedName>
</protein>
<accession>A0ABV0Z0R8</accession>
<comment type="caution">
    <text evidence="2">The sequence shown here is derived from an EMBL/GenBank/DDBJ whole genome shotgun (WGS) entry which is preliminary data.</text>
</comment>
<dbReference type="EMBL" id="JAHRIP010048323">
    <property type="protein sequence ID" value="MEQ2299651.1"/>
    <property type="molecule type" value="Genomic_DNA"/>
</dbReference>